<protein>
    <submittedName>
        <fullName evidence="2">PAS domain-containing protein</fullName>
    </submittedName>
</protein>
<dbReference type="AlphaFoldDB" id="A0A1C3UPW6"/>
<proteinExistence type="predicted"/>
<keyword evidence="3" id="KW-1185">Reference proteome</keyword>
<dbReference type="Gene3D" id="3.30.450.20">
    <property type="entry name" value="PAS domain"/>
    <property type="match status" value="1"/>
</dbReference>
<feature type="domain" description="PAS fold-4" evidence="1">
    <location>
        <begin position="48"/>
        <end position="159"/>
    </location>
</feature>
<organism evidence="2 3">
    <name type="scientific">Bradyrhizobium shewense</name>
    <dbReference type="NCBI Taxonomy" id="1761772"/>
    <lineage>
        <taxon>Bacteria</taxon>
        <taxon>Pseudomonadati</taxon>
        <taxon>Pseudomonadota</taxon>
        <taxon>Alphaproteobacteria</taxon>
        <taxon>Hyphomicrobiales</taxon>
        <taxon>Nitrobacteraceae</taxon>
        <taxon>Bradyrhizobium</taxon>
    </lineage>
</organism>
<evidence type="ECO:0000259" key="1">
    <source>
        <dbReference type="Pfam" id="PF08448"/>
    </source>
</evidence>
<dbReference type="SUPFAM" id="SSF55785">
    <property type="entry name" value="PYP-like sensor domain (PAS domain)"/>
    <property type="match status" value="1"/>
</dbReference>
<dbReference type="RefSeq" id="WP_245323163.1">
    <property type="nucleotide sequence ID" value="NZ_FMAI01000002.1"/>
</dbReference>
<name>A0A1C3UPW6_9BRAD</name>
<accession>A0A1C3UPW6</accession>
<dbReference type="InterPro" id="IPR013656">
    <property type="entry name" value="PAS_4"/>
</dbReference>
<dbReference type="Proteomes" id="UP000199184">
    <property type="component" value="Unassembled WGS sequence"/>
</dbReference>
<dbReference type="EMBL" id="FMAI01000002">
    <property type="protein sequence ID" value="SCB17515.1"/>
    <property type="molecule type" value="Genomic_DNA"/>
</dbReference>
<evidence type="ECO:0000313" key="2">
    <source>
        <dbReference type="EMBL" id="SCB17515.1"/>
    </source>
</evidence>
<reference evidence="3" key="1">
    <citation type="submission" date="2016-08" db="EMBL/GenBank/DDBJ databases">
        <authorList>
            <person name="Varghese N."/>
            <person name="Submissions Spin"/>
        </authorList>
    </citation>
    <scope>NUCLEOTIDE SEQUENCE [LARGE SCALE GENOMIC DNA]</scope>
    <source>
        <strain evidence="3">ERR11</strain>
    </source>
</reference>
<dbReference type="InterPro" id="IPR035965">
    <property type="entry name" value="PAS-like_dom_sf"/>
</dbReference>
<sequence length="183" mass="19383">MATTVTDDGLATSTMILDGDFDEIDFRGELVDGHLVAKGILADQAAMDSIPVGIYVLEKDATVVKCNKAAIAGWGRTPSLGTSEKFCGSHLLRYPSGEVMPHELAPPSVVVNNGATVRNADVICEQPNGYRLLALVNVFPIRDNEDEVIGAVNIFRHNTSKTVPGLLSESASGSNSKIGEGEQ</sequence>
<dbReference type="Pfam" id="PF08448">
    <property type="entry name" value="PAS_4"/>
    <property type="match status" value="1"/>
</dbReference>
<evidence type="ECO:0000313" key="3">
    <source>
        <dbReference type="Proteomes" id="UP000199184"/>
    </source>
</evidence>
<gene>
    <name evidence="2" type="ORF">GA0061098_1002271</name>
</gene>